<reference evidence="1" key="1">
    <citation type="submission" date="2021-03" db="EMBL/GenBank/DDBJ databases">
        <title>Molecular epidemiology and mechanisms of colistin and carbapenem resistance in Enterobacteriaceae from clinical isolates, the environment and porcine samples in Pretoria, South Africa.</title>
        <authorList>
            <person name="Bogoshi D."/>
            <person name="Mbelle N.M."/>
            <person name="Naidoo V."/>
            <person name="Osei Sekyere J."/>
        </authorList>
    </citation>
    <scope>NUCLEOTIDE SEQUENCE</scope>
    <source>
        <strain evidence="1">C052</strain>
    </source>
</reference>
<evidence type="ECO:0000313" key="1">
    <source>
        <dbReference type="EMBL" id="MBO1915685.1"/>
    </source>
</evidence>
<name>A0A939SQC1_PRORE</name>
<gene>
    <name evidence="1" type="ORF">J4727_00440</name>
</gene>
<dbReference type="AlphaFoldDB" id="A0A939SQC1"/>
<proteinExistence type="predicted"/>
<protein>
    <submittedName>
        <fullName evidence="1">Uncharacterized protein</fullName>
    </submittedName>
</protein>
<dbReference type="Proteomes" id="UP000664477">
    <property type="component" value="Unassembled WGS sequence"/>
</dbReference>
<evidence type="ECO:0000313" key="2">
    <source>
        <dbReference type="Proteomes" id="UP000664477"/>
    </source>
</evidence>
<organism evidence="1 2">
    <name type="scientific">Providencia rettgeri</name>
    <dbReference type="NCBI Taxonomy" id="587"/>
    <lineage>
        <taxon>Bacteria</taxon>
        <taxon>Pseudomonadati</taxon>
        <taxon>Pseudomonadota</taxon>
        <taxon>Gammaproteobacteria</taxon>
        <taxon>Enterobacterales</taxon>
        <taxon>Morganellaceae</taxon>
        <taxon>Providencia</taxon>
    </lineage>
</organism>
<accession>A0A939SQC1</accession>
<sequence>MFNILLLADRASVANDLKLTSGDAIRAAGSGVSTIQRLVDTMRQFISSGRWTPNVPQVRFGQRQMGSTLFGLVPLKNYAKR</sequence>
<dbReference type="EMBL" id="JAGETQ010000001">
    <property type="protein sequence ID" value="MBO1915685.1"/>
    <property type="molecule type" value="Genomic_DNA"/>
</dbReference>
<comment type="caution">
    <text evidence="1">The sequence shown here is derived from an EMBL/GenBank/DDBJ whole genome shotgun (WGS) entry which is preliminary data.</text>
</comment>